<dbReference type="EMBL" id="RCVM01000003">
    <property type="protein sequence ID" value="RLY04404.1"/>
    <property type="molecule type" value="Genomic_DNA"/>
</dbReference>
<dbReference type="GO" id="GO:0008156">
    <property type="term" value="P:negative regulation of DNA replication"/>
    <property type="evidence" value="ECO:0007669"/>
    <property type="project" value="UniProtKB-KW"/>
</dbReference>
<dbReference type="NCBIfam" id="NF009640">
    <property type="entry name" value="PRK13169.1-1"/>
    <property type="match status" value="1"/>
</dbReference>
<dbReference type="AlphaFoldDB" id="A0A3L9DVN0"/>
<dbReference type="PIRSF" id="PIRSF021439">
    <property type="entry name" value="DUF972"/>
    <property type="match status" value="1"/>
</dbReference>
<comment type="caution">
    <text evidence="6">The sequence shown here is derived from an EMBL/GenBank/DDBJ whole genome shotgun (WGS) entry which is preliminary data.</text>
</comment>
<evidence type="ECO:0000256" key="3">
    <source>
        <dbReference type="ARBA" id="ARBA00022723"/>
    </source>
</evidence>
<accession>A0A3L9DVN0</accession>
<dbReference type="GO" id="GO:0006260">
    <property type="term" value="P:DNA replication"/>
    <property type="evidence" value="ECO:0007669"/>
    <property type="project" value="UniProtKB-KW"/>
</dbReference>
<keyword evidence="3" id="KW-0479">Metal-binding</keyword>
<proteinExistence type="predicted"/>
<gene>
    <name evidence="6" type="primary">yabA</name>
    <name evidence="6" type="ORF">EAF07_02885</name>
</gene>
<reference evidence="6 7" key="1">
    <citation type="submission" date="2018-10" db="EMBL/GenBank/DDBJ databases">
        <title>Streptococcus hillyeri sp. nov., isolated from equine tracheal sample.</title>
        <authorList>
            <person name="Macfadyen A.C."/>
            <person name="Waller A."/>
            <person name="Paterson G.K."/>
        </authorList>
    </citation>
    <scope>NUCLEOTIDE SEQUENCE [LARGE SCALE GENOMIC DNA]</scope>
    <source>
        <strain evidence="6 7">28462</strain>
    </source>
</reference>
<keyword evidence="5" id="KW-0236">DNA replication inhibitor</keyword>
<dbReference type="Pfam" id="PF06156">
    <property type="entry name" value="YabA"/>
    <property type="match status" value="1"/>
</dbReference>
<keyword evidence="7" id="KW-1185">Reference proteome</keyword>
<dbReference type="Proteomes" id="UP000279194">
    <property type="component" value="Unassembled WGS sequence"/>
</dbReference>
<sequence>MNKKELLEQMESFSQQFMVTLAELDAMRKKVQEVFEENARLRMENTALREHLSQLVVEEQHSLKSSTRGKEYVESIYEEGFHVCNDFYGQHRENKEDCAFCMELLYSRK</sequence>
<evidence type="ECO:0000256" key="4">
    <source>
        <dbReference type="ARBA" id="ARBA00022833"/>
    </source>
</evidence>
<dbReference type="RefSeq" id="WP_121834786.1">
    <property type="nucleotide sequence ID" value="NZ_CP163513.1"/>
</dbReference>
<name>A0A3L9DVN0_9STRE</name>
<evidence type="ECO:0000256" key="1">
    <source>
        <dbReference type="ARBA" id="ARBA00022490"/>
    </source>
</evidence>
<protein>
    <submittedName>
        <fullName evidence="6">DNA replication initiation control protein YabA</fullName>
    </submittedName>
</protein>
<evidence type="ECO:0000313" key="6">
    <source>
        <dbReference type="EMBL" id="RLY04404.1"/>
    </source>
</evidence>
<organism evidence="6 7">
    <name type="scientific">Streptococcus hillyeri</name>
    <dbReference type="NCBI Taxonomy" id="2282420"/>
    <lineage>
        <taxon>Bacteria</taxon>
        <taxon>Bacillati</taxon>
        <taxon>Bacillota</taxon>
        <taxon>Bacilli</taxon>
        <taxon>Lactobacillales</taxon>
        <taxon>Streptococcaceae</taxon>
        <taxon>Streptococcus</taxon>
    </lineage>
</organism>
<evidence type="ECO:0000313" key="7">
    <source>
        <dbReference type="Proteomes" id="UP000279194"/>
    </source>
</evidence>
<keyword evidence="2" id="KW-0235">DNA replication</keyword>
<dbReference type="GO" id="GO:0046872">
    <property type="term" value="F:metal ion binding"/>
    <property type="evidence" value="ECO:0007669"/>
    <property type="project" value="UniProtKB-KW"/>
</dbReference>
<dbReference type="SUPFAM" id="SSF58026">
    <property type="entry name" value="Delta-sleep-inducing peptide immunoreactive peptide"/>
    <property type="match status" value="1"/>
</dbReference>
<dbReference type="OrthoDB" id="2112130at2"/>
<evidence type="ECO:0000256" key="5">
    <source>
        <dbReference type="ARBA" id="ARBA00022880"/>
    </source>
</evidence>
<dbReference type="InterPro" id="IPR010377">
    <property type="entry name" value="YabA"/>
</dbReference>
<keyword evidence="4" id="KW-0862">Zinc</keyword>
<evidence type="ECO:0000256" key="2">
    <source>
        <dbReference type="ARBA" id="ARBA00022705"/>
    </source>
</evidence>
<keyword evidence="1" id="KW-0963">Cytoplasm</keyword>